<accession>A0AAW0SY97</accession>
<keyword evidence="3" id="KW-1185">Reference proteome</keyword>
<evidence type="ECO:0000313" key="3">
    <source>
        <dbReference type="Proteomes" id="UP001487740"/>
    </source>
</evidence>
<dbReference type="AlphaFoldDB" id="A0AAW0SY97"/>
<dbReference type="Proteomes" id="UP001487740">
    <property type="component" value="Unassembled WGS sequence"/>
</dbReference>
<reference evidence="2 3" key="1">
    <citation type="submission" date="2023-03" db="EMBL/GenBank/DDBJ databases">
        <title>High-quality genome of Scylla paramamosain provides insights in environmental adaptation.</title>
        <authorList>
            <person name="Zhang L."/>
        </authorList>
    </citation>
    <scope>NUCLEOTIDE SEQUENCE [LARGE SCALE GENOMIC DNA]</scope>
    <source>
        <strain evidence="2">LZ_2023a</strain>
        <tissue evidence="2">Muscle</tissue>
    </source>
</reference>
<organism evidence="2 3">
    <name type="scientific">Scylla paramamosain</name>
    <name type="common">Mud crab</name>
    <dbReference type="NCBI Taxonomy" id="85552"/>
    <lineage>
        <taxon>Eukaryota</taxon>
        <taxon>Metazoa</taxon>
        <taxon>Ecdysozoa</taxon>
        <taxon>Arthropoda</taxon>
        <taxon>Crustacea</taxon>
        <taxon>Multicrustacea</taxon>
        <taxon>Malacostraca</taxon>
        <taxon>Eumalacostraca</taxon>
        <taxon>Eucarida</taxon>
        <taxon>Decapoda</taxon>
        <taxon>Pleocyemata</taxon>
        <taxon>Brachyura</taxon>
        <taxon>Eubrachyura</taxon>
        <taxon>Portunoidea</taxon>
        <taxon>Portunidae</taxon>
        <taxon>Portuninae</taxon>
        <taxon>Scylla</taxon>
    </lineage>
</organism>
<feature type="compositionally biased region" description="Basic residues" evidence="1">
    <location>
        <begin position="44"/>
        <end position="55"/>
    </location>
</feature>
<feature type="region of interest" description="Disordered" evidence="1">
    <location>
        <begin position="21"/>
        <end position="58"/>
    </location>
</feature>
<evidence type="ECO:0000256" key="1">
    <source>
        <dbReference type="SAM" id="MobiDB-lite"/>
    </source>
</evidence>
<protein>
    <submittedName>
        <fullName evidence="2">Uncharacterized protein</fullName>
    </submittedName>
</protein>
<proteinExistence type="predicted"/>
<sequence length="85" mass="9348">MNVEEAERRVAVVTLTLNLGLETPPWGGAANSTQPTPPPPQRPQRQRHRPGRKTNVRQAVTPAERLTLTQRYLPTGVQAGWSSGL</sequence>
<comment type="caution">
    <text evidence="2">The sequence shown here is derived from an EMBL/GenBank/DDBJ whole genome shotgun (WGS) entry which is preliminary data.</text>
</comment>
<dbReference type="EMBL" id="JARAKH010000043">
    <property type="protein sequence ID" value="KAK8379710.1"/>
    <property type="molecule type" value="Genomic_DNA"/>
</dbReference>
<evidence type="ECO:0000313" key="2">
    <source>
        <dbReference type="EMBL" id="KAK8379710.1"/>
    </source>
</evidence>
<name>A0AAW0SY97_SCYPA</name>
<gene>
    <name evidence="2" type="ORF">O3P69_019598</name>
</gene>